<dbReference type="AlphaFoldDB" id="A0A6J4UAC7"/>
<dbReference type="InterPro" id="IPR040632">
    <property type="entry name" value="Sulfotransfer_4"/>
</dbReference>
<proteinExistence type="predicted"/>
<dbReference type="SUPFAM" id="SSF52540">
    <property type="entry name" value="P-loop containing nucleoside triphosphate hydrolases"/>
    <property type="match status" value="1"/>
</dbReference>
<dbReference type="Gene3D" id="3.40.50.300">
    <property type="entry name" value="P-loop containing nucleotide triphosphate hydrolases"/>
    <property type="match status" value="1"/>
</dbReference>
<feature type="compositionally biased region" description="Basic and acidic residues" evidence="1">
    <location>
        <begin position="272"/>
        <end position="284"/>
    </location>
</feature>
<evidence type="ECO:0000313" key="3">
    <source>
        <dbReference type="EMBL" id="CAA9543989.1"/>
    </source>
</evidence>
<gene>
    <name evidence="3" type="ORF">AVDCRST_MAG59-1101</name>
</gene>
<dbReference type="Pfam" id="PF17784">
    <property type="entry name" value="Sulfotransfer_4"/>
    <property type="match status" value="1"/>
</dbReference>
<sequence length="284" mass="30474">MTLQVIGVGFGRTGTLSLKAALERLGFGPCEHMLNCFDHPERFGLWAEAAERKAKGGPIDWAPLFAGYKATVDWPGAYFWRELVNAHPGAKVILTVRDRDRWYDSAAATIHRMRTLAGDGLAGRGLLAVVGAVNPAARDAVRVNEAVIWEGTFGGRFGERDHAIAVFDAHVAAVERSVAPERLLVFDVNEGWGPLCAFLGVPVPAEPFPHLNDGAEFERRIRQRLAPVVAAIVAGAALAAGGLVAAARTAARTRPTRSTGQRLRVARPSGGDARRPQPTERPPG</sequence>
<dbReference type="InterPro" id="IPR027417">
    <property type="entry name" value="P-loop_NTPase"/>
</dbReference>
<feature type="compositionally biased region" description="Low complexity" evidence="1">
    <location>
        <begin position="249"/>
        <end position="260"/>
    </location>
</feature>
<evidence type="ECO:0000256" key="1">
    <source>
        <dbReference type="SAM" id="MobiDB-lite"/>
    </source>
</evidence>
<keyword evidence="2" id="KW-0812">Transmembrane</keyword>
<reference evidence="3" key="1">
    <citation type="submission" date="2020-02" db="EMBL/GenBank/DDBJ databases">
        <authorList>
            <person name="Meier V. D."/>
        </authorList>
    </citation>
    <scope>NUCLEOTIDE SEQUENCE</scope>
    <source>
        <strain evidence="3">AVDCRST_MAG59</strain>
    </source>
</reference>
<evidence type="ECO:0008006" key="4">
    <source>
        <dbReference type="Google" id="ProtNLM"/>
    </source>
</evidence>
<evidence type="ECO:0000256" key="2">
    <source>
        <dbReference type="SAM" id="Phobius"/>
    </source>
</evidence>
<keyword evidence="2" id="KW-0472">Membrane</keyword>
<accession>A0A6J4UAC7</accession>
<keyword evidence="2" id="KW-1133">Transmembrane helix</keyword>
<dbReference type="PANTHER" id="PTHR36978">
    <property type="entry name" value="P-LOOP CONTAINING NUCLEOTIDE TRIPHOSPHATE HYDROLASE"/>
    <property type="match status" value="1"/>
</dbReference>
<organism evidence="3">
    <name type="scientific">uncultured Thermomicrobiales bacterium</name>
    <dbReference type="NCBI Taxonomy" id="1645740"/>
    <lineage>
        <taxon>Bacteria</taxon>
        <taxon>Pseudomonadati</taxon>
        <taxon>Thermomicrobiota</taxon>
        <taxon>Thermomicrobia</taxon>
        <taxon>Thermomicrobiales</taxon>
        <taxon>environmental samples</taxon>
    </lineage>
</organism>
<protein>
    <recommendedName>
        <fullName evidence="4">Sulfotransferase family protein</fullName>
    </recommendedName>
</protein>
<dbReference type="PANTHER" id="PTHR36978:SF4">
    <property type="entry name" value="P-LOOP CONTAINING NUCLEOSIDE TRIPHOSPHATE HYDROLASE PROTEIN"/>
    <property type="match status" value="1"/>
</dbReference>
<feature type="region of interest" description="Disordered" evidence="1">
    <location>
        <begin position="249"/>
        <end position="284"/>
    </location>
</feature>
<feature type="transmembrane region" description="Helical" evidence="2">
    <location>
        <begin position="225"/>
        <end position="247"/>
    </location>
</feature>
<dbReference type="EMBL" id="CADCWF010000065">
    <property type="protein sequence ID" value="CAA9543989.1"/>
    <property type="molecule type" value="Genomic_DNA"/>
</dbReference>
<name>A0A6J4UAC7_9BACT</name>